<evidence type="ECO:0000313" key="2">
    <source>
        <dbReference type="Proteomes" id="UP001259239"/>
    </source>
</evidence>
<dbReference type="InterPro" id="IPR008767">
    <property type="entry name" value="Phage_SPP1_head-tail_adaptor"/>
</dbReference>
<sequence>MTYDHELILIGQAYQKDEIGNQIPVETETAVLCALKSVGRSEFYNAAAAGLRPELIFEMHGYEYDGEQLVKFEGVRYRVIRSYAVDFERLELTCERVAADGKKHTN</sequence>
<reference evidence="1" key="1">
    <citation type="journal article" date="2023" name="J. Vet. Diagn. Invest.">
        <title>Oxytetracycline-resistant Paenibacillus larvae identified in commercial beekeeping operations in Saskatchewan using pooled honey sampling.</title>
        <authorList>
            <person name="Obshta O."/>
            <person name="Zabrodski M.W."/>
            <person name="Soomro T."/>
            <person name="Wilson G."/>
            <person name="Masood F."/>
            <person name="Thebeau J."/>
            <person name="Silva M.C.B."/>
            <person name="Biganski S."/>
            <person name="Kozii I.V."/>
            <person name="Koziy R.V."/>
            <person name="Raza M.F."/>
            <person name="Jose M.S."/>
            <person name="Simko E."/>
            <person name="Wood S.C."/>
        </authorList>
    </citation>
    <scope>NUCLEOTIDE SEQUENCE</scope>
    <source>
        <strain evidence="1">PL001</strain>
    </source>
</reference>
<name>A0AAP5N4W6_9BACL</name>
<dbReference type="EMBL" id="JARQGV010000004">
    <property type="protein sequence ID" value="MDT2253484.1"/>
    <property type="molecule type" value="Genomic_DNA"/>
</dbReference>
<dbReference type="AlphaFoldDB" id="A0AAP5N4W6"/>
<proteinExistence type="predicted"/>
<accession>A0AAP5N4W6</accession>
<reference evidence="1" key="2">
    <citation type="submission" date="2023-03" db="EMBL/GenBank/DDBJ databases">
        <authorList>
            <person name="Obshta O."/>
            <person name="Zabrodski M.W."/>
            <person name="Soomro T."/>
            <person name="Wilson G."/>
            <person name="Masood F."/>
            <person name="Thebeau J."/>
            <person name="Bezerra Da Silva M.C."/>
            <person name="Raza F."/>
            <person name="Biganski S."/>
            <person name="Jose M."/>
            <person name="Camilli M."/>
            <person name="Kozii I.V."/>
            <person name="Kozii R.V."/>
            <person name="Simko E."/>
            <person name="Wood S.C."/>
        </authorList>
    </citation>
    <scope>NUCLEOTIDE SEQUENCE</scope>
    <source>
        <strain evidence="1">PL001</strain>
    </source>
</reference>
<organism evidence="1 2">
    <name type="scientific">Paenibacillus larvae</name>
    <dbReference type="NCBI Taxonomy" id="1464"/>
    <lineage>
        <taxon>Bacteria</taxon>
        <taxon>Bacillati</taxon>
        <taxon>Bacillota</taxon>
        <taxon>Bacilli</taxon>
        <taxon>Bacillales</taxon>
        <taxon>Paenibacillaceae</taxon>
        <taxon>Paenibacillus</taxon>
    </lineage>
</organism>
<evidence type="ECO:0000313" key="1">
    <source>
        <dbReference type="EMBL" id="MDT2253484.1"/>
    </source>
</evidence>
<dbReference type="NCBIfam" id="TIGR01563">
    <property type="entry name" value="gp16_SPP1"/>
    <property type="match status" value="1"/>
</dbReference>
<gene>
    <name evidence="1" type="ORF">P7H09_20135</name>
</gene>
<protein>
    <submittedName>
        <fullName evidence="1">Phage head closure protein</fullName>
    </submittedName>
</protein>
<dbReference type="Proteomes" id="UP001259239">
    <property type="component" value="Unassembled WGS sequence"/>
</dbReference>
<dbReference type="RefSeq" id="WP_023484095.1">
    <property type="nucleotide sequence ID" value="NZ_CP121102.1"/>
</dbReference>
<comment type="caution">
    <text evidence="1">The sequence shown here is derived from an EMBL/GenBank/DDBJ whole genome shotgun (WGS) entry which is preliminary data.</text>
</comment>